<dbReference type="Gene3D" id="2.60.40.10">
    <property type="entry name" value="Immunoglobulins"/>
    <property type="match status" value="4"/>
</dbReference>
<dbReference type="EMBL" id="CP111016">
    <property type="protein sequence ID" value="WAR06280.1"/>
    <property type="molecule type" value="Genomic_DNA"/>
</dbReference>
<feature type="compositionally biased region" description="Basic and acidic residues" evidence="1">
    <location>
        <begin position="573"/>
        <end position="598"/>
    </location>
</feature>
<protein>
    <submittedName>
        <fullName evidence="5">NPHN-like protein</fullName>
    </submittedName>
</protein>
<dbReference type="InterPro" id="IPR003961">
    <property type="entry name" value="FN3_dom"/>
</dbReference>
<feature type="domain" description="Ig-like" evidence="3">
    <location>
        <begin position="1"/>
        <end position="65"/>
    </location>
</feature>
<feature type="domain" description="Fibronectin type-III" evidence="4">
    <location>
        <begin position="340"/>
        <end position="437"/>
    </location>
</feature>
<evidence type="ECO:0000259" key="3">
    <source>
        <dbReference type="PROSITE" id="PS50835"/>
    </source>
</evidence>
<gene>
    <name evidence="5" type="ORF">MAR_021649</name>
</gene>
<sequence>CNTSSGKPLAKIEWYKHKKTSATGDDTIITSGIQTTSSTATGDLVVAHETLTLPVRREDQDMGVYCHTPSVPTIRVDGKAVQGTVKIIEGNSKVFNCSTESNPASNYSWTYPHGPKVITLQDNSVVRGKKFEYRCLYEPDGAEKVQLLLNNNLSTPVEIEENSTNNLLCLVEGNPAPHMFIAKDGKTILERPEVNQLTHVMKAECSDTGVYNCSGYNQYGTADNASVRSARQPPGVDVKLNYIARQHANVTLSFTIVAYPVPEPSDFVWKMCNNESEGFCKPLEDNIHRFDIKTESLSSSLTIRNVTTEDYGIYQFSVSNNIGTRLIEWLHLKPIGKPNLPTDFHVIQEEIRETSVVLTWVPGFDNGSPQTFYITYGKKRDSSKRITKSIKHKNEAEMNYTLRNLETETEYIASINASNESGYSQAINDTFITMKHITGEQKSLPVALIGGVVGGGVVAVLVLIGVIFIVNKFRTSGYAKNREKIRDDREMSQLSSPQQDDDDVVENEMYVPAGDMPQRKGNESRSDKNMAKAVEELYAQPQKTTTLQSLNSDIYAEVKKDKGKGITKTGHKKQYDNKSFEDDTNENHDFPDTKKNENKGGLIYADVHLANTPKGRKRLVVHGLDDKTEYAEVDLTKKVDPLPKSEEGKSD</sequence>
<evidence type="ECO:0000259" key="4">
    <source>
        <dbReference type="PROSITE" id="PS50853"/>
    </source>
</evidence>
<proteinExistence type="predicted"/>
<dbReference type="SUPFAM" id="SSF49265">
    <property type="entry name" value="Fibronectin type III"/>
    <property type="match status" value="1"/>
</dbReference>
<organism evidence="5 6">
    <name type="scientific">Mya arenaria</name>
    <name type="common">Soft-shell clam</name>
    <dbReference type="NCBI Taxonomy" id="6604"/>
    <lineage>
        <taxon>Eukaryota</taxon>
        <taxon>Metazoa</taxon>
        <taxon>Spiralia</taxon>
        <taxon>Lophotrochozoa</taxon>
        <taxon>Mollusca</taxon>
        <taxon>Bivalvia</taxon>
        <taxon>Autobranchia</taxon>
        <taxon>Heteroconchia</taxon>
        <taxon>Euheterodonta</taxon>
        <taxon>Imparidentia</taxon>
        <taxon>Neoheterodontei</taxon>
        <taxon>Myida</taxon>
        <taxon>Myoidea</taxon>
        <taxon>Myidae</taxon>
        <taxon>Mya</taxon>
    </lineage>
</organism>
<evidence type="ECO:0000313" key="5">
    <source>
        <dbReference type="EMBL" id="WAR06280.1"/>
    </source>
</evidence>
<dbReference type="Pfam" id="PF00041">
    <property type="entry name" value="fn3"/>
    <property type="match status" value="1"/>
</dbReference>
<keyword evidence="6" id="KW-1185">Reference proteome</keyword>
<dbReference type="InterPro" id="IPR013783">
    <property type="entry name" value="Ig-like_fold"/>
</dbReference>
<feature type="non-terminal residue" evidence="5">
    <location>
        <position position="1"/>
    </location>
</feature>
<dbReference type="InterPro" id="IPR050958">
    <property type="entry name" value="Cell_Adh-Cytoskel_Orgn"/>
</dbReference>
<evidence type="ECO:0000313" key="6">
    <source>
        <dbReference type="Proteomes" id="UP001164746"/>
    </source>
</evidence>
<reference evidence="5" key="1">
    <citation type="submission" date="2022-11" db="EMBL/GenBank/DDBJ databases">
        <title>Centuries of genome instability and evolution in soft-shell clam transmissible cancer (bioRxiv).</title>
        <authorList>
            <person name="Hart S.F.M."/>
            <person name="Yonemitsu M.A."/>
            <person name="Giersch R.M."/>
            <person name="Beal B.F."/>
            <person name="Arriagada G."/>
            <person name="Davis B.W."/>
            <person name="Ostrander E.A."/>
            <person name="Goff S.P."/>
            <person name="Metzger M.J."/>
        </authorList>
    </citation>
    <scope>NUCLEOTIDE SEQUENCE</scope>
    <source>
        <strain evidence="5">MELC-2E11</strain>
        <tissue evidence="5">Siphon/mantle</tissue>
    </source>
</reference>
<keyword evidence="2" id="KW-0812">Transmembrane</keyword>
<dbReference type="Proteomes" id="UP001164746">
    <property type="component" value="Chromosome 5"/>
</dbReference>
<dbReference type="SUPFAM" id="SSF48726">
    <property type="entry name" value="Immunoglobulin"/>
    <property type="match status" value="2"/>
</dbReference>
<dbReference type="PANTHER" id="PTHR45080">
    <property type="entry name" value="CONTACTIN 5"/>
    <property type="match status" value="1"/>
</dbReference>
<feature type="transmembrane region" description="Helical" evidence="2">
    <location>
        <begin position="444"/>
        <end position="470"/>
    </location>
</feature>
<dbReference type="CDD" id="cd00063">
    <property type="entry name" value="FN3"/>
    <property type="match status" value="1"/>
</dbReference>
<keyword evidence="2" id="KW-1133">Transmembrane helix</keyword>
<feature type="region of interest" description="Disordered" evidence="1">
    <location>
        <begin position="563"/>
        <end position="599"/>
    </location>
</feature>
<evidence type="ECO:0000256" key="2">
    <source>
        <dbReference type="SAM" id="Phobius"/>
    </source>
</evidence>
<keyword evidence="2" id="KW-0472">Membrane</keyword>
<name>A0ABY7EBA8_MYAAR</name>
<dbReference type="InterPro" id="IPR036116">
    <property type="entry name" value="FN3_sf"/>
</dbReference>
<evidence type="ECO:0000256" key="1">
    <source>
        <dbReference type="SAM" id="MobiDB-lite"/>
    </source>
</evidence>
<dbReference type="PANTHER" id="PTHR45080:SF33">
    <property type="entry name" value="IG-LIKE DOMAIN-CONTAINING PROTEIN"/>
    <property type="match status" value="1"/>
</dbReference>
<dbReference type="InterPro" id="IPR007110">
    <property type="entry name" value="Ig-like_dom"/>
</dbReference>
<dbReference type="PROSITE" id="PS50835">
    <property type="entry name" value="IG_LIKE"/>
    <property type="match status" value="2"/>
</dbReference>
<accession>A0ABY7EBA8</accession>
<feature type="domain" description="Ig-like" evidence="3">
    <location>
        <begin position="69"/>
        <end position="228"/>
    </location>
</feature>
<dbReference type="PROSITE" id="PS50853">
    <property type="entry name" value="FN3"/>
    <property type="match status" value="1"/>
</dbReference>
<dbReference type="InterPro" id="IPR036179">
    <property type="entry name" value="Ig-like_dom_sf"/>
</dbReference>
<dbReference type="SMART" id="SM00060">
    <property type="entry name" value="FN3"/>
    <property type="match status" value="1"/>
</dbReference>
<dbReference type="CDD" id="cd00096">
    <property type="entry name" value="Ig"/>
    <property type="match status" value="1"/>
</dbReference>